<organism evidence="1 2">
    <name type="scientific">Eiseniibacteriota bacterium</name>
    <dbReference type="NCBI Taxonomy" id="2212470"/>
    <lineage>
        <taxon>Bacteria</taxon>
        <taxon>Candidatus Eiseniibacteriota</taxon>
    </lineage>
</organism>
<dbReference type="AlphaFoldDB" id="A0A7Y2E5F6"/>
<accession>A0A7Y2E5F6</accession>
<reference evidence="1 2" key="1">
    <citation type="submission" date="2020-03" db="EMBL/GenBank/DDBJ databases">
        <title>Metabolic flexibility allows generalist bacteria to become dominant in a frequently disturbed ecosystem.</title>
        <authorList>
            <person name="Chen Y.-J."/>
            <person name="Leung P.M."/>
            <person name="Bay S.K."/>
            <person name="Hugenholtz P."/>
            <person name="Kessler A.J."/>
            <person name="Shelley G."/>
            <person name="Waite D.W."/>
            <person name="Cook P.L."/>
            <person name="Greening C."/>
        </authorList>
    </citation>
    <scope>NUCLEOTIDE SEQUENCE [LARGE SCALE GENOMIC DNA]</scope>
    <source>
        <strain evidence="1">SS_bin_28</strain>
    </source>
</reference>
<dbReference type="EMBL" id="JABDJR010000060">
    <property type="protein sequence ID" value="NNF05456.1"/>
    <property type="molecule type" value="Genomic_DNA"/>
</dbReference>
<evidence type="ECO:0000313" key="2">
    <source>
        <dbReference type="Proteomes" id="UP000547674"/>
    </source>
</evidence>
<name>A0A7Y2E5F6_UNCEI</name>
<sequence length="112" mass="12688">MNKIEIELTDREINLISSSFNEYGGGSAAAMERLSGHTAEELVAVRERFQELRQVGTNLVSLRESEWRVIYDTINATIYALAAEAPRSVWYLRHYAGQSWTAYFSGALGHQF</sequence>
<evidence type="ECO:0000313" key="1">
    <source>
        <dbReference type="EMBL" id="NNF05456.1"/>
    </source>
</evidence>
<dbReference type="Proteomes" id="UP000547674">
    <property type="component" value="Unassembled WGS sequence"/>
</dbReference>
<comment type="caution">
    <text evidence="1">The sequence shown here is derived from an EMBL/GenBank/DDBJ whole genome shotgun (WGS) entry which is preliminary data.</text>
</comment>
<proteinExistence type="predicted"/>
<protein>
    <submittedName>
        <fullName evidence="1">Uncharacterized protein</fullName>
    </submittedName>
</protein>
<gene>
    <name evidence="1" type="ORF">HKN21_01720</name>
</gene>